<dbReference type="InterPro" id="IPR002575">
    <property type="entry name" value="Aminoglycoside_PTrfase"/>
</dbReference>
<dbReference type="InterPro" id="IPR051678">
    <property type="entry name" value="AGP_Transferase"/>
</dbReference>
<evidence type="ECO:0000313" key="4">
    <source>
        <dbReference type="EMBL" id="RKN13044.1"/>
    </source>
</evidence>
<feature type="domain" description="Aminoglycoside phosphotransferase" evidence="2">
    <location>
        <begin position="166"/>
        <end position="382"/>
    </location>
</feature>
<dbReference type="AlphaFoldDB" id="A0A3A9VRD4"/>
<feature type="compositionally biased region" description="Polar residues" evidence="1">
    <location>
        <begin position="79"/>
        <end position="88"/>
    </location>
</feature>
<feature type="compositionally biased region" description="Basic and acidic residues" evidence="1">
    <location>
        <begin position="8"/>
        <end position="18"/>
    </location>
</feature>
<protein>
    <submittedName>
        <fullName evidence="3">Aminoglycoside phosphotransferase family protein</fullName>
    </submittedName>
</protein>
<name>A0A3A9VRD4_9ACTN</name>
<proteinExistence type="predicted"/>
<dbReference type="EMBL" id="RBDX01000058">
    <property type="protein sequence ID" value="RKN03112.1"/>
    <property type="molecule type" value="Genomic_DNA"/>
</dbReference>
<dbReference type="GO" id="GO:0016740">
    <property type="term" value="F:transferase activity"/>
    <property type="evidence" value="ECO:0007669"/>
    <property type="project" value="UniProtKB-KW"/>
</dbReference>
<dbReference type="SUPFAM" id="SSF56112">
    <property type="entry name" value="Protein kinase-like (PK-like)"/>
    <property type="match status" value="1"/>
</dbReference>
<dbReference type="PANTHER" id="PTHR21310">
    <property type="entry name" value="AMINOGLYCOSIDE PHOSPHOTRANSFERASE-RELATED-RELATED"/>
    <property type="match status" value="1"/>
</dbReference>
<dbReference type="Pfam" id="PF01636">
    <property type="entry name" value="APH"/>
    <property type="match status" value="1"/>
</dbReference>
<accession>A0A3A9VRD4</accession>
<dbReference type="Gene3D" id="3.90.1200.10">
    <property type="match status" value="1"/>
</dbReference>
<dbReference type="EMBL" id="RBDY01000057">
    <property type="protein sequence ID" value="RKN13044.1"/>
    <property type="molecule type" value="Genomic_DNA"/>
</dbReference>
<evidence type="ECO:0000313" key="6">
    <source>
        <dbReference type="Proteomes" id="UP000275024"/>
    </source>
</evidence>
<evidence type="ECO:0000259" key="2">
    <source>
        <dbReference type="Pfam" id="PF01636"/>
    </source>
</evidence>
<dbReference type="OrthoDB" id="5019367at2"/>
<evidence type="ECO:0000313" key="5">
    <source>
        <dbReference type="Proteomes" id="UP000268652"/>
    </source>
</evidence>
<feature type="region of interest" description="Disordered" evidence="1">
    <location>
        <begin position="1"/>
        <end position="121"/>
    </location>
</feature>
<gene>
    <name evidence="4" type="ORF">D7318_32090</name>
    <name evidence="3" type="ORF">D7319_32185</name>
</gene>
<dbReference type="Proteomes" id="UP000275024">
    <property type="component" value="Unassembled WGS sequence"/>
</dbReference>
<reference evidence="5 6" key="1">
    <citation type="submission" date="2018-09" db="EMBL/GenBank/DDBJ databases">
        <title>Streptomyces sp. nov. DS1-2, an endophytic actinomycete isolated from roots of Dendrobium scabrilingue.</title>
        <authorList>
            <person name="Kuncharoen N."/>
            <person name="Kudo T."/>
            <person name="Ohkuma M."/>
            <person name="Yuki M."/>
            <person name="Tanasupawat S."/>
        </authorList>
    </citation>
    <scope>NUCLEOTIDE SEQUENCE [LARGE SCALE GENOMIC DNA]</scope>
    <source>
        <strain evidence="3 6">AZ1-7</strain>
        <strain evidence="4 5">DS1-2</strain>
    </source>
</reference>
<organism evidence="3 6">
    <name type="scientific">Streptomyces radicis</name>
    <dbReference type="NCBI Taxonomy" id="1750517"/>
    <lineage>
        <taxon>Bacteria</taxon>
        <taxon>Bacillati</taxon>
        <taxon>Actinomycetota</taxon>
        <taxon>Actinomycetes</taxon>
        <taxon>Kitasatosporales</taxon>
        <taxon>Streptomycetaceae</taxon>
        <taxon>Streptomyces</taxon>
    </lineage>
</organism>
<comment type="caution">
    <text evidence="3">The sequence shown here is derived from an EMBL/GenBank/DDBJ whole genome shotgun (WGS) entry which is preliminary data.</text>
</comment>
<evidence type="ECO:0000256" key="1">
    <source>
        <dbReference type="SAM" id="MobiDB-lite"/>
    </source>
</evidence>
<keyword evidence="5" id="KW-1185">Reference proteome</keyword>
<evidence type="ECO:0000313" key="3">
    <source>
        <dbReference type="EMBL" id="RKN03112.1"/>
    </source>
</evidence>
<keyword evidence="3" id="KW-0808">Transferase</keyword>
<dbReference type="Proteomes" id="UP000268652">
    <property type="component" value="Unassembled WGS sequence"/>
</dbReference>
<dbReference type="InterPro" id="IPR011009">
    <property type="entry name" value="Kinase-like_dom_sf"/>
</dbReference>
<dbReference type="PANTHER" id="PTHR21310:SF15">
    <property type="entry name" value="AMINOGLYCOSIDE PHOSPHOTRANSFERASE DOMAIN-CONTAINING PROTEIN"/>
    <property type="match status" value="1"/>
</dbReference>
<sequence length="426" mass="45390">MPQTDNSRPSDDRYHASADHPVPIPALTLPPVIPDSPGTDGSQLAISRGRRPGRGRACSGAAPAGGVRASDLLGGPPQRATTHRSQSAVAWGRGVISPRAAGPVRPPEPEAARPLPVADGGPSAMREEITPMPHDTTPDRADAHTARALLTEANRDHGTRFRLTHRLDGGFQSGTWLLTDTHGQQAVLKWSPNTAAAPQVLHAADVVARVRAAGYPTPAWLAVGVSQSGFPYQIQQFIPGRPASRVDAGTARLLIDLLESQAGLDPNPDHCWSQYVTTRLTHQRDEMRREVTATGPAGRDLLDACERLLAAHEPVTLPTGDLVHGDFRPGNILLDAGRVSAVIDIEALGSGSRVFDYATLLSADELDPTAQRLITAAGQRVAGPGPLACCFAVVALDLALFVHHRNLRRGIDHLPRLRDRIKAVIP</sequence>